<evidence type="ECO:0000256" key="1">
    <source>
        <dbReference type="ARBA" id="ARBA00005742"/>
    </source>
</evidence>
<dbReference type="Pfam" id="PF08806">
    <property type="entry name" value="Sep15_SelM"/>
    <property type="match status" value="1"/>
</dbReference>
<name>A0A5N5ST77_9CRUS</name>
<dbReference type="Gene3D" id="3.40.30.50">
    <property type="entry name" value="Sep15/SelM thioredoxin-like domain, active-site redox motif"/>
    <property type="match status" value="1"/>
</dbReference>
<evidence type="ECO:0000259" key="2">
    <source>
        <dbReference type="Pfam" id="PF08806"/>
    </source>
</evidence>
<evidence type="ECO:0000313" key="4">
    <source>
        <dbReference type="Proteomes" id="UP000326759"/>
    </source>
</evidence>
<proteinExistence type="inferred from homology"/>
<dbReference type="EMBL" id="SEYY01020288">
    <property type="protein sequence ID" value="KAB7497426.1"/>
    <property type="molecule type" value="Genomic_DNA"/>
</dbReference>
<dbReference type="OrthoDB" id="1910009at2759"/>
<dbReference type="InterPro" id="IPR038219">
    <property type="entry name" value="Sep15/SelM_sf"/>
</dbReference>
<keyword evidence="4" id="KW-1185">Reference proteome</keyword>
<comment type="caution">
    <text evidence="3">The sequence shown here is derived from an EMBL/GenBank/DDBJ whole genome shotgun (WGS) entry which is preliminary data.</text>
</comment>
<feature type="domain" description="Selenoprotein F/M" evidence="2">
    <location>
        <begin position="1"/>
        <end position="29"/>
    </location>
</feature>
<dbReference type="AlphaFoldDB" id="A0A5N5ST77"/>
<dbReference type="InterPro" id="IPR036249">
    <property type="entry name" value="Thioredoxin-like_sf"/>
</dbReference>
<accession>A0A5N5ST77</accession>
<dbReference type="Proteomes" id="UP000326759">
    <property type="component" value="Unassembled WGS sequence"/>
</dbReference>
<sequence length="41" mass="4784">MDEEGVVMETLAIDKWNTDSVEEFLKTYLILDIPDPKENEI</sequence>
<gene>
    <name evidence="3" type="ORF">Anas_03583</name>
</gene>
<protein>
    <recommendedName>
        <fullName evidence="2">Selenoprotein F/M domain-containing protein</fullName>
    </recommendedName>
</protein>
<organism evidence="3 4">
    <name type="scientific">Armadillidium nasatum</name>
    <dbReference type="NCBI Taxonomy" id="96803"/>
    <lineage>
        <taxon>Eukaryota</taxon>
        <taxon>Metazoa</taxon>
        <taxon>Ecdysozoa</taxon>
        <taxon>Arthropoda</taxon>
        <taxon>Crustacea</taxon>
        <taxon>Multicrustacea</taxon>
        <taxon>Malacostraca</taxon>
        <taxon>Eumalacostraca</taxon>
        <taxon>Peracarida</taxon>
        <taxon>Isopoda</taxon>
        <taxon>Oniscidea</taxon>
        <taxon>Crinocheta</taxon>
        <taxon>Armadillidiidae</taxon>
        <taxon>Armadillidium</taxon>
    </lineage>
</organism>
<evidence type="ECO:0000313" key="3">
    <source>
        <dbReference type="EMBL" id="KAB7497426.1"/>
    </source>
</evidence>
<reference evidence="3 4" key="1">
    <citation type="journal article" date="2019" name="PLoS Biol.">
        <title>Sex chromosomes control vertical transmission of feminizing Wolbachia symbionts in an isopod.</title>
        <authorList>
            <person name="Becking T."/>
            <person name="Chebbi M.A."/>
            <person name="Giraud I."/>
            <person name="Moumen B."/>
            <person name="Laverre T."/>
            <person name="Caubet Y."/>
            <person name="Peccoud J."/>
            <person name="Gilbert C."/>
            <person name="Cordaux R."/>
        </authorList>
    </citation>
    <scope>NUCLEOTIDE SEQUENCE [LARGE SCALE GENOMIC DNA]</scope>
    <source>
        <strain evidence="3">ANa2</strain>
        <tissue evidence="3">Whole body excluding digestive tract and cuticle</tissue>
    </source>
</reference>
<comment type="similarity">
    <text evidence="1">Belongs to the selenoprotein M/F family.</text>
</comment>
<dbReference type="InterPro" id="IPR014912">
    <property type="entry name" value="Sep15_SelM_dom"/>
</dbReference>
<dbReference type="SUPFAM" id="SSF52833">
    <property type="entry name" value="Thioredoxin-like"/>
    <property type="match status" value="1"/>
</dbReference>